<comment type="caution">
    <text evidence="1">The sequence shown here is derived from an EMBL/GenBank/DDBJ whole genome shotgun (WGS) entry which is preliminary data.</text>
</comment>
<evidence type="ECO:0000313" key="2">
    <source>
        <dbReference type="Proteomes" id="UP000291343"/>
    </source>
</evidence>
<dbReference type="Proteomes" id="UP000291343">
    <property type="component" value="Unassembled WGS sequence"/>
</dbReference>
<evidence type="ECO:0008006" key="3">
    <source>
        <dbReference type="Google" id="ProtNLM"/>
    </source>
</evidence>
<dbReference type="EMBL" id="QKKF02037197">
    <property type="protein sequence ID" value="RZF32451.1"/>
    <property type="molecule type" value="Genomic_DNA"/>
</dbReference>
<gene>
    <name evidence="1" type="ORF">LSTR_LSTR013395</name>
</gene>
<reference evidence="1 2" key="1">
    <citation type="journal article" date="2017" name="Gigascience">
        <title>Genome sequence of the small brown planthopper, Laodelphax striatellus.</title>
        <authorList>
            <person name="Zhu J."/>
            <person name="Jiang F."/>
            <person name="Wang X."/>
            <person name="Yang P."/>
            <person name="Bao Y."/>
            <person name="Zhao W."/>
            <person name="Wang W."/>
            <person name="Lu H."/>
            <person name="Wang Q."/>
            <person name="Cui N."/>
            <person name="Li J."/>
            <person name="Chen X."/>
            <person name="Luo L."/>
            <person name="Yu J."/>
            <person name="Kang L."/>
            <person name="Cui F."/>
        </authorList>
    </citation>
    <scope>NUCLEOTIDE SEQUENCE [LARGE SCALE GENOMIC DNA]</scope>
    <source>
        <strain evidence="1">Lst14</strain>
    </source>
</reference>
<accession>A0A482WGZ2</accession>
<dbReference type="AlphaFoldDB" id="A0A482WGZ2"/>
<dbReference type="InParanoid" id="A0A482WGZ2"/>
<dbReference type="Gene3D" id="3.40.50.720">
    <property type="entry name" value="NAD(P)-binding Rossmann-like Domain"/>
    <property type="match status" value="1"/>
</dbReference>
<keyword evidence="2" id="KW-1185">Reference proteome</keyword>
<name>A0A482WGZ2_LAOST</name>
<evidence type="ECO:0000313" key="1">
    <source>
        <dbReference type="EMBL" id="RZF32451.1"/>
    </source>
</evidence>
<proteinExistence type="predicted"/>
<protein>
    <recommendedName>
        <fullName evidence="3">Fatty acyl-CoA reductase</fullName>
    </recommendedName>
</protein>
<sequence>MYGQFSLMPASMNGNFRYIAEESGLPELGTTGRTVLVTGGTGFMGKVCCLERAAPLCPAVDRFIVLCRAKLGAKPSRHGINENTKQYR</sequence>
<organism evidence="1 2">
    <name type="scientific">Laodelphax striatellus</name>
    <name type="common">Small brown planthopper</name>
    <name type="synonym">Delphax striatella</name>
    <dbReference type="NCBI Taxonomy" id="195883"/>
    <lineage>
        <taxon>Eukaryota</taxon>
        <taxon>Metazoa</taxon>
        <taxon>Ecdysozoa</taxon>
        <taxon>Arthropoda</taxon>
        <taxon>Hexapoda</taxon>
        <taxon>Insecta</taxon>
        <taxon>Pterygota</taxon>
        <taxon>Neoptera</taxon>
        <taxon>Paraneoptera</taxon>
        <taxon>Hemiptera</taxon>
        <taxon>Auchenorrhyncha</taxon>
        <taxon>Fulgoroidea</taxon>
        <taxon>Delphacidae</taxon>
        <taxon>Criomorphinae</taxon>
        <taxon>Laodelphax</taxon>
    </lineage>
</organism>